<feature type="domain" description="hAT-like transposase RNase-H fold" evidence="1">
    <location>
        <begin position="179"/>
        <end position="261"/>
    </location>
</feature>
<dbReference type="SUPFAM" id="SSF53098">
    <property type="entry name" value="Ribonuclease H-like"/>
    <property type="match status" value="1"/>
</dbReference>
<proteinExistence type="predicted"/>
<dbReference type="GO" id="GO:0003677">
    <property type="term" value="F:DNA binding"/>
    <property type="evidence" value="ECO:0007669"/>
    <property type="project" value="InterPro"/>
</dbReference>
<dbReference type="InterPro" id="IPR025525">
    <property type="entry name" value="hAT-like_transposase_RNase-H"/>
</dbReference>
<sequence>MKSHSGANIAKVIQSKLFDWNIDGKLCSIVLDNAFLNNLSDILLPRGYLLLNGKLFRFRCCCHMLNLIVQVGLGPLSQTITKIRESVRHVRSSHAGLEHFRKAVEQANAPKKKLILDVSTRCNSTYKMLAVAYEFHGAFDRLSYFYEDYKGPPSSEEWENMKIAKDCLQLFDDVTNKFSGTRYPTANLYFNDICLVHYTLKKWLHSIYPFVQAMATCMLEKFNKCWSTLSLVLSFGCILNPRYKMKSIEFYFEKIYNGDFGNEVATRIHHIKDFNCTMCMWIKWQKELIHLVILMLQVEMEAIL</sequence>
<organism evidence="2 3">
    <name type="scientific">Colocasia esculenta</name>
    <name type="common">Wild taro</name>
    <name type="synonym">Arum esculentum</name>
    <dbReference type="NCBI Taxonomy" id="4460"/>
    <lineage>
        <taxon>Eukaryota</taxon>
        <taxon>Viridiplantae</taxon>
        <taxon>Streptophyta</taxon>
        <taxon>Embryophyta</taxon>
        <taxon>Tracheophyta</taxon>
        <taxon>Spermatophyta</taxon>
        <taxon>Magnoliopsida</taxon>
        <taxon>Liliopsida</taxon>
        <taxon>Araceae</taxon>
        <taxon>Aroideae</taxon>
        <taxon>Colocasieae</taxon>
        <taxon>Colocasia</taxon>
    </lineage>
</organism>
<dbReference type="OrthoDB" id="1935496at2759"/>
<dbReference type="Pfam" id="PF14372">
    <property type="entry name" value="hAT-like_RNase-H"/>
    <property type="match status" value="1"/>
</dbReference>
<dbReference type="PANTHER" id="PTHR23272">
    <property type="entry name" value="BED FINGER-RELATED"/>
    <property type="match status" value="1"/>
</dbReference>
<evidence type="ECO:0000313" key="3">
    <source>
        <dbReference type="Proteomes" id="UP000652761"/>
    </source>
</evidence>
<reference evidence="2" key="1">
    <citation type="submission" date="2017-07" db="EMBL/GenBank/DDBJ databases">
        <title>Taro Niue Genome Assembly and Annotation.</title>
        <authorList>
            <person name="Atibalentja N."/>
            <person name="Keating K."/>
            <person name="Fields C.J."/>
        </authorList>
    </citation>
    <scope>NUCLEOTIDE SEQUENCE</scope>
    <source>
        <strain evidence="2">Niue_2</strain>
        <tissue evidence="2">Leaf</tissue>
    </source>
</reference>
<evidence type="ECO:0000259" key="1">
    <source>
        <dbReference type="Pfam" id="PF14372"/>
    </source>
</evidence>
<dbReference type="InterPro" id="IPR012337">
    <property type="entry name" value="RNaseH-like_sf"/>
</dbReference>
<keyword evidence="3" id="KW-1185">Reference proteome</keyword>
<accession>A0A843WVL1</accession>
<dbReference type="AlphaFoldDB" id="A0A843WVL1"/>
<dbReference type="PANTHER" id="PTHR23272:SF178">
    <property type="entry name" value="OS01G0698300 PROTEIN"/>
    <property type="match status" value="1"/>
</dbReference>
<name>A0A843WVL1_COLES</name>
<dbReference type="Proteomes" id="UP000652761">
    <property type="component" value="Unassembled WGS sequence"/>
</dbReference>
<comment type="caution">
    <text evidence="2">The sequence shown here is derived from an EMBL/GenBank/DDBJ whole genome shotgun (WGS) entry which is preliminary data.</text>
</comment>
<evidence type="ECO:0000313" key="2">
    <source>
        <dbReference type="EMBL" id="MQM14269.1"/>
    </source>
</evidence>
<protein>
    <recommendedName>
        <fullName evidence="1">hAT-like transposase RNase-H fold domain-containing protein</fullName>
    </recommendedName>
</protein>
<gene>
    <name evidence="2" type="ORF">Taro_047203</name>
</gene>
<dbReference type="EMBL" id="NMUH01006030">
    <property type="protein sequence ID" value="MQM14269.1"/>
    <property type="molecule type" value="Genomic_DNA"/>
</dbReference>